<sequence length="122" mass="12770">MKKMLYLILIPAMLAFGLVFSLGASGYGSNGSHYGQGIMMPCLGSDCGNLLQKVTCSAHCLTSGLLPTAGLTDILTVLPYVFAVMAFATVVVGSLVSFRPRLLAVPASPSSTQSARTIVKRE</sequence>
<organism evidence="2 3">
    <name type="scientific">Candidatus Uhrbacteria bacterium CG_4_10_14_0_8_um_filter_58_22</name>
    <dbReference type="NCBI Taxonomy" id="1975029"/>
    <lineage>
        <taxon>Bacteria</taxon>
        <taxon>Candidatus Uhriibacteriota</taxon>
    </lineage>
</organism>
<accession>A0A2M7QAG9</accession>
<evidence type="ECO:0000313" key="2">
    <source>
        <dbReference type="EMBL" id="PIY62971.1"/>
    </source>
</evidence>
<comment type="caution">
    <text evidence="2">The sequence shown here is derived from an EMBL/GenBank/DDBJ whole genome shotgun (WGS) entry which is preliminary data.</text>
</comment>
<protein>
    <submittedName>
        <fullName evidence="2">Uncharacterized protein</fullName>
    </submittedName>
</protein>
<dbReference type="AlphaFoldDB" id="A0A2M7QAG9"/>
<gene>
    <name evidence="2" type="ORF">COY93_01560</name>
</gene>
<keyword evidence="1" id="KW-1133">Transmembrane helix</keyword>
<feature type="transmembrane region" description="Helical" evidence="1">
    <location>
        <begin position="77"/>
        <end position="98"/>
    </location>
</feature>
<evidence type="ECO:0000256" key="1">
    <source>
        <dbReference type="SAM" id="Phobius"/>
    </source>
</evidence>
<keyword evidence="1" id="KW-0812">Transmembrane</keyword>
<evidence type="ECO:0000313" key="3">
    <source>
        <dbReference type="Proteomes" id="UP000230973"/>
    </source>
</evidence>
<name>A0A2M7QAG9_9BACT</name>
<dbReference type="Proteomes" id="UP000230973">
    <property type="component" value="Unassembled WGS sequence"/>
</dbReference>
<reference evidence="3" key="1">
    <citation type="submission" date="2017-09" db="EMBL/GenBank/DDBJ databases">
        <title>Depth-based differentiation of microbial function through sediment-hosted aquifers and enrichment of novel symbionts in the deep terrestrial subsurface.</title>
        <authorList>
            <person name="Probst A.J."/>
            <person name="Ladd B."/>
            <person name="Jarett J.K."/>
            <person name="Geller-Mcgrath D.E."/>
            <person name="Sieber C.M.K."/>
            <person name="Emerson J.B."/>
            <person name="Anantharaman K."/>
            <person name="Thomas B.C."/>
            <person name="Malmstrom R."/>
            <person name="Stieglmeier M."/>
            <person name="Klingl A."/>
            <person name="Woyke T."/>
            <person name="Ryan C.M."/>
            <person name="Banfield J.F."/>
        </authorList>
    </citation>
    <scope>NUCLEOTIDE SEQUENCE [LARGE SCALE GENOMIC DNA]</scope>
</reference>
<dbReference type="EMBL" id="PFLC01000021">
    <property type="protein sequence ID" value="PIY62971.1"/>
    <property type="molecule type" value="Genomic_DNA"/>
</dbReference>
<keyword evidence="1" id="KW-0472">Membrane</keyword>
<proteinExistence type="predicted"/>